<dbReference type="InterPro" id="IPR015860">
    <property type="entry name" value="ABC_transpr_TagH-like"/>
</dbReference>
<dbReference type="KEGG" id="abac:LuPra_05020"/>
<dbReference type="PANTHER" id="PTHR46743:SF2">
    <property type="entry name" value="TEICHOIC ACIDS EXPORT ATP-BINDING PROTEIN TAGH"/>
    <property type="match status" value="1"/>
</dbReference>
<dbReference type="Pfam" id="PF00005">
    <property type="entry name" value="ABC_tran"/>
    <property type="match status" value="1"/>
</dbReference>
<dbReference type="GO" id="GO:0140359">
    <property type="term" value="F:ABC-type transporter activity"/>
    <property type="evidence" value="ECO:0007669"/>
    <property type="project" value="InterPro"/>
</dbReference>
<dbReference type="STRING" id="1855912.LuPra_05020"/>
<dbReference type="GO" id="GO:0016020">
    <property type="term" value="C:membrane"/>
    <property type="evidence" value="ECO:0007669"/>
    <property type="project" value="InterPro"/>
</dbReference>
<evidence type="ECO:0000259" key="5">
    <source>
        <dbReference type="PROSITE" id="PS50893"/>
    </source>
</evidence>
<keyword evidence="6" id="KW-0378">Hydrolase</keyword>
<feature type="domain" description="ABC transporter" evidence="5">
    <location>
        <begin position="27"/>
        <end position="250"/>
    </location>
</feature>
<sequence length="407" mass="43981">MSAPAVALHGVSKRFTLYHRGGSGLKERLVGLVGGRREARETFWALRDVGFEVPRGETLGLIGHNGCGKSTLLQIIAGILEPDGGTVSTTGRITSLLELGAGFSPDLSGRDNVFLNASLHGVPTDIIRAKFDEIVAFAELGRFIDTPVRNYSSGMYMRLGFSVAAHLDPEIVLVDEALAVGDEAFQRKCLRKIQQFQSQGVTVIIVSHDLLLVERLCARACLLQRGELVSIGPAADVIARYHQIAAASGEVAGEHRWGSREIEIPRVRLLDAQDQPVTSLRTGETLTIAFGYRAAARVPRPVFGLAVYHEDGTHLTGPNTRTGGLAIPAVEGDGEVRYTIDHLSLLPGRYVVSVSAYDYHLVEPLDHRERVATFTVTEGGTLERFGKVTLGGTWHLVPAATREPVGP</sequence>
<dbReference type="PROSITE" id="PS50893">
    <property type="entry name" value="ABC_TRANSPORTER_2"/>
    <property type="match status" value="1"/>
</dbReference>
<dbReference type="EMBL" id="CP015136">
    <property type="protein sequence ID" value="AMY11758.1"/>
    <property type="molecule type" value="Genomic_DNA"/>
</dbReference>
<dbReference type="InterPro" id="IPR003439">
    <property type="entry name" value="ABC_transporter-like_ATP-bd"/>
</dbReference>
<dbReference type="SMART" id="SM00382">
    <property type="entry name" value="AAA"/>
    <property type="match status" value="1"/>
</dbReference>
<dbReference type="GO" id="GO:0016887">
    <property type="term" value="F:ATP hydrolysis activity"/>
    <property type="evidence" value="ECO:0007669"/>
    <property type="project" value="InterPro"/>
</dbReference>
<dbReference type="InterPro" id="IPR050683">
    <property type="entry name" value="Bact_Polysacc_Export_ATP-bd"/>
</dbReference>
<gene>
    <name evidence="6" type="primary">tagH_3</name>
    <name evidence="6" type="ORF">LuPra_05020</name>
</gene>
<evidence type="ECO:0000256" key="3">
    <source>
        <dbReference type="ARBA" id="ARBA00022741"/>
    </source>
</evidence>
<evidence type="ECO:0000313" key="6">
    <source>
        <dbReference type="EMBL" id="AMY11758.1"/>
    </source>
</evidence>
<dbReference type="Proteomes" id="UP000076079">
    <property type="component" value="Chromosome"/>
</dbReference>
<protein>
    <submittedName>
        <fullName evidence="6">Teichoic acids export ATP-binding protein TagH</fullName>
        <ecNumber evidence="6">3.6.3.40</ecNumber>
    </submittedName>
</protein>
<dbReference type="AlphaFoldDB" id="A0A143PUA6"/>
<dbReference type="PANTHER" id="PTHR46743">
    <property type="entry name" value="TEICHOIC ACIDS EXPORT ATP-BINDING PROTEIN TAGH"/>
    <property type="match status" value="1"/>
</dbReference>
<evidence type="ECO:0000256" key="4">
    <source>
        <dbReference type="ARBA" id="ARBA00022840"/>
    </source>
</evidence>
<dbReference type="SUPFAM" id="SSF52540">
    <property type="entry name" value="P-loop containing nucleoside triphosphate hydrolases"/>
    <property type="match status" value="1"/>
</dbReference>
<dbReference type="InterPro" id="IPR029439">
    <property type="entry name" value="Wzt_C"/>
</dbReference>
<keyword evidence="7" id="KW-1185">Reference proteome</keyword>
<dbReference type="CDD" id="cd03220">
    <property type="entry name" value="ABC_KpsT_Wzt"/>
    <property type="match status" value="1"/>
</dbReference>
<dbReference type="Gene3D" id="3.40.50.300">
    <property type="entry name" value="P-loop containing nucleotide triphosphate hydrolases"/>
    <property type="match status" value="1"/>
</dbReference>
<dbReference type="Gene3D" id="2.70.50.60">
    <property type="entry name" value="abc- transporter (atp binding component) like domain"/>
    <property type="match status" value="1"/>
</dbReference>
<keyword evidence="4 6" id="KW-0067">ATP-binding</keyword>
<dbReference type="RefSeq" id="WP_110173278.1">
    <property type="nucleotide sequence ID" value="NZ_CP015136.1"/>
</dbReference>
<dbReference type="CDD" id="cd10147">
    <property type="entry name" value="Wzt_C-like"/>
    <property type="match status" value="1"/>
</dbReference>
<dbReference type="PATRIC" id="fig|1813736.3.peg.5277"/>
<dbReference type="InterPro" id="IPR003593">
    <property type="entry name" value="AAA+_ATPase"/>
</dbReference>
<keyword evidence="3" id="KW-0547">Nucleotide-binding</keyword>
<evidence type="ECO:0000313" key="7">
    <source>
        <dbReference type="Proteomes" id="UP000076079"/>
    </source>
</evidence>
<name>A0A143PUA6_LUTPR</name>
<reference evidence="7" key="2">
    <citation type="submission" date="2016-04" db="EMBL/GenBank/DDBJ databases">
        <title>First Complete Genome Sequence of a Subdivision 6 Acidobacterium.</title>
        <authorList>
            <person name="Huang S."/>
            <person name="Vieira S."/>
            <person name="Bunk B."/>
            <person name="Riedel T."/>
            <person name="Sproeer C."/>
            <person name="Overmann J."/>
        </authorList>
    </citation>
    <scope>NUCLEOTIDE SEQUENCE [LARGE SCALE GENOMIC DNA]</scope>
    <source>
        <strain evidence="7">DSM 100886 HEG_-6_39</strain>
    </source>
</reference>
<dbReference type="GO" id="GO:0005524">
    <property type="term" value="F:ATP binding"/>
    <property type="evidence" value="ECO:0007669"/>
    <property type="project" value="UniProtKB-KW"/>
</dbReference>
<dbReference type="EC" id="3.6.3.40" evidence="6"/>
<keyword evidence="2" id="KW-0813">Transport</keyword>
<reference evidence="6 7" key="1">
    <citation type="journal article" date="2016" name="Genome Announc.">
        <title>First Complete Genome Sequence of a Subdivision 6 Acidobacterium Strain.</title>
        <authorList>
            <person name="Huang S."/>
            <person name="Vieira S."/>
            <person name="Bunk B."/>
            <person name="Riedel T."/>
            <person name="Sproer C."/>
            <person name="Overmann J."/>
        </authorList>
    </citation>
    <scope>NUCLEOTIDE SEQUENCE [LARGE SCALE GENOMIC DNA]</scope>
    <source>
        <strain evidence="7">DSM 100886 HEG_-6_39</strain>
    </source>
</reference>
<dbReference type="InterPro" id="IPR027417">
    <property type="entry name" value="P-loop_NTPase"/>
</dbReference>
<evidence type="ECO:0000256" key="1">
    <source>
        <dbReference type="ARBA" id="ARBA00005417"/>
    </source>
</evidence>
<proteinExistence type="inferred from homology"/>
<dbReference type="OrthoDB" id="9778870at2"/>
<organism evidence="6 7">
    <name type="scientific">Luteitalea pratensis</name>
    <dbReference type="NCBI Taxonomy" id="1855912"/>
    <lineage>
        <taxon>Bacteria</taxon>
        <taxon>Pseudomonadati</taxon>
        <taxon>Acidobacteriota</taxon>
        <taxon>Vicinamibacteria</taxon>
        <taxon>Vicinamibacterales</taxon>
        <taxon>Vicinamibacteraceae</taxon>
        <taxon>Luteitalea</taxon>
    </lineage>
</organism>
<comment type="similarity">
    <text evidence="1">Belongs to the ABC transporter superfamily.</text>
</comment>
<accession>A0A143PUA6</accession>
<dbReference type="Pfam" id="PF14524">
    <property type="entry name" value="Wzt_C"/>
    <property type="match status" value="1"/>
</dbReference>
<evidence type="ECO:0000256" key="2">
    <source>
        <dbReference type="ARBA" id="ARBA00022448"/>
    </source>
</evidence>